<evidence type="ECO:0000313" key="2">
    <source>
        <dbReference type="EMBL" id="KKL88790.1"/>
    </source>
</evidence>
<sequence>MDEPEKVQDVNTSEQSKETSTLVKAAELKGKSDALSDVNRTLAEAKKYSIAAEGAETRVKRMLKDYEESIRDEPDKLTAHRAQEEKRRVDAELAQKDSELQEANEYKIQVEEDKAKSTMEQNAREIATRLSVEPERLIRLASRTDGTT</sequence>
<organism evidence="2">
    <name type="scientific">marine sediment metagenome</name>
    <dbReference type="NCBI Taxonomy" id="412755"/>
    <lineage>
        <taxon>unclassified sequences</taxon>
        <taxon>metagenomes</taxon>
        <taxon>ecological metagenomes</taxon>
    </lineage>
</organism>
<dbReference type="EMBL" id="LAZR01020461">
    <property type="protein sequence ID" value="KKL88790.1"/>
    <property type="molecule type" value="Genomic_DNA"/>
</dbReference>
<accession>A0A0F9I4R3</accession>
<feature type="region of interest" description="Disordered" evidence="1">
    <location>
        <begin position="71"/>
        <end position="90"/>
    </location>
</feature>
<evidence type="ECO:0000256" key="1">
    <source>
        <dbReference type="SAM" id="MobiDB-lite"/>
    </source>
</evidence>
<comment type="caution">
    <text evidence="2">The sequence shown here is derived from an EMBL/GenBank/DDBJ whole genome shotgun (WGS) entry which is preliminary data.</text>
</comment>
<feature type="non-terminal residue" evidence="2">
    <location>
        <position position="148"/>
    </location>
</feature>
<reference evidence="2" key="1">
    <citation type="journal article" date="2015" name="Nature">
        <title>Complex archaea that bridge the gap between prokaryotes and eukaryotes.</title>
        <authorList>
            <person name="Spang A."/>
            <person name="Saw J.H."/>
            <person name="Jorgensen S.L."/>
            <person name="Zaremba-Niedzwiedzka K."/>
            <person name="Martijn J."/>
            <person name="Lind A.E."/>
            <person name="van Eijk R."/>
            <person name="Schleper C."/>
            <person name="Guy L."/>
            <person name="Ettema T.J."/>
        </authorList>
    </citation>
    <scope>NUCLEOTIDE SEQUENCE</scope>
</reference>
<proteinExistence type="predicted"/>
<feature type="compositionally biased region" description="Polar residues" evidence="1">
    <location>
        <begin position="9"/>
        <end position="22"/>
    </location>
</feature>
<gene>
    <name evidence="2" type="ORF">LCGC14_1921210</name>
</gene>
<protein>
    <submittedName>
        <fullName evidence="2">Uncharacterized protein</fullName>
    </submittedName>
</protein>
<feature type="region of interest" description="Disordered" evidence="1">
    <location>
        <begin position="1"/>
        <end position="22"/>
    </location>
</feature>
<dbReference type="AlphaFoldDB" id="A0A0F9I4R3"/>
<name>A0A0F9I4R3_9ZZZZ</name>